<dbReference type="CDD" id="cd08973">
    <property type="entry name" value="BaFpgNei_N_1"/>
    <property type="match status" value="1"/>
</dbReference>
<name>Q2SKH7_HAHCH</name>
<keyword evidence="11" id="KW-0456">Lyase</keyword>
<dbReference type="InterPro" id="IPR010979">
    <property type="entry name" value="Ribosomal_uS13-like_H2TH"/>
</dbReference>
<dbReference type="GO" id="GO:0006284">
    <property type="term" value="P:base-excision repair"/>
    <property type="evidence" value="ECO:0007669"/>
    <property type="project" value="InterPro"/>
</dbReference>
<dbReference type="RefSeq" id="WP_011395918.1">
    <property type="nucleotide sequence ID" value="NC_007645.1"/>
</dbReference>
<keyword evidence="5" id="KW-0227">DNA damage</keyword>
<keyword evidence="9" id="KW-0238">DNA-binding</keyword>
<keyword evidence="13 17" id="KW-0326">Glycosidase</keyword>
<keyword evidence="18" id="KW-1185">Reference proteome</keyword>
<evidence type="ECO:0000256" key="9">
    <source>
        <dbReference type="ARBA" id="ARBA00023125"/>
    </source>
</evidence>
<evidence type="ECO:0000256" key="11">
    <source>
        <dbReference type="ARBA" id="ARBA00023239"/>
    </source>
</evidence>
<keyword evidence="6 14" id="KW-0863">Zinc-finger</keyword>
<keyword evidence="8" id="KW-0862">Zinc</keyword>
<dbReference type="SMART" id="SM01232">
    <property type="entry name" value="H2TH"/>
    <property type="match status" value="1"/>
</dbReference>
<dbReference type="GO" id="GO:0003906">
    <property type="term" value="F:DNA-(apurinic or apyrimidinic site) endonuclease activity"/>
    <property type="evidence" value="ECO:0007669"/>
    <property type="project" value="InterPro"/>
</dbReference>
<accession>Q2SKH7</accession>
<feature type="domain" description="Formamidopyrimidine-DNA glycosylase catalytic" evidence="16">
    <location>
        <begin position="2"/>
        <end position="102"/>
    </location>
</feature>
<dbReference type="SMART" id="SM00898">
    <property type="entry name" value="Fapy_DNA_glyco"/>
    <property type="match status" value="1"/>
</dbReference>
<comment type="cofactor">
    <cofactor evidence="2">
        <name>Zn(2+)</name>
        <dbReference type="ChEBI" id="CHEBI:29105"/>
    </cofactor>
</comment>
<keyword evidence="4" id="KW-0479">Metal-binding</keyword>
<reference evidence="17 18" key="1">
    <citation type="journal article" date="2005" name="Nucleic Acids Res.">
        <title>Genomic blueprint of Hahella chejuensis, a marine microbe producing an algicidal agent.</title>
        <authorList>
            <person name="Jeong H."/>
            <person name="Yim J.H."/>
            <person name="Lee C."/>
            <person name="Choi S.-H."/>
            <person name="Park Y.K."/>
            <person name="Yoon S.H."/>
            <person name="Hur C.-G."/>
            <person name="Kang H.-Y."/>
            <person name="Kim D."/>
            <person name="Lee H.H."/>
            <person name="Park K.H."/>
            <person name="Park S.-H."/>
            <person name="Park H.-S."/>
            <person name="Lee H.K."/>
            <person name="Oh T.K."/>
            <person name="Kim J.F."/>
        </authorList>
    </citation>
    <scope>NUCLEOTIDE SEQUENCE [LARGE SCALE GENOMIC DNA]</scope>
    <source>
        <strain evidence="17 18">KCTC 2396</strain>
    </source>
</reference>
<dbReference type="Proteomes" id="UP000000238">
    <property type="component" value="Chromosome"/>
</dbReference>
<feature type="domain" description="FPG-type" evidence="15">
    <location>
        <begin position="234"/>
        <end position="268"/>
    </location>
</feature>
<dbReference type="KEGG" id="hch:HCH_02013"/>
<keyword evidence="7 17" id="KW-0378">Hydrolase</keyword>
<dbReference type="InterPro" id="IPR015886">
    <property type="entry name" value="H2TH_FPG"/>
</dbReference>
<dbReference type="AlphaFoldDB" id="Q2SKH7"/>
<evidence type="ECO:0000256" key="7">
    <source>
        <dbReference type="ARBA" id="ARBA00022801"/>
    </source>
</evidence>
<dbReference type="OrthoDB" id="5657047at2"/>
<evidence type="ECO:0000256" key="8">
    <source>
        <dbReference type="ARBA" id="ARBA00022833"/>
    </source>
</evidence>
<sequence length="302" mass="33972">MPEYPDITVYIDALERRVLGRVLESVELHSYFLLRTAEPSLEAVVGAKVTQLRRIGKRIAIGFDNDVWMVFHLMIAGRLHWRDAGKKTPGKNALISLQFPNGVLFLTEAGTKKRASLHLVSGERGLAQINPGGLEILEADLPAFQQALTRNNHTLKRALTDPHIFSGVGNAYSDEILHAARLSPIAQTQKLNAEEIERLYQACRSCLTTWTQRLRDQYGDAFPEKVTAFREDMAVHGRYNLPCPVCGGAVQRIRYATNETNYCPDCQTGGRLLADRALSRLLKKDWPRSVEELEKVRGKNDH</sequence>
<dbReference type="PANTHER" id="PTHR22993:SF9">
    <property type="entry name" value="FORMAMIDOPYRIMIDINE-DNA GLYCOSYLASE"/>
    <property type="match status" value="1"/>
</dbReference>
<dbReference type="HOGENOM" id="CLU_038423_1_2_6"/>
<evidence type="ECO:0000256" key="1">
    <source>
        <dbReference type="ARBA" id="ARBA00001668"/>
    </source>
</evidence>
<evidence type="ECO:0000259" key="16">
    <source>
        <dbReference type="PROSITE" id="PS51068"/>
    </source>
</evidence>
<dbReference type="Pfam" id="PF01149">
    <property type="entry name" value="Fapy_DNA_glyco"/>
    <property type="match status" value="1"/>
</dbReference>
<dbReference type="GO" id="GO:0008270">
    <property type="term" value="F:zinc ion binding"/>
    <property type="evidence" value="ECO:0007669"/>
    <property type="project" value="UniProtKB-KW"/>
</dbReference>
<evidence type="ECO:0000256" key="12">
    <source>
        <dbReference type="ARBA" id="ARBA00023268"/>
    </source>
</evidence>
<dbReference type="STRING" id="349521.HCH_02013"/>
<dbReference type="InterPro" id="IPR035937">
    <property type="entry name" value="FPG_N"/>
</dbReference>
<comment type="catalytic activity">
    <reaction evidence="1">
        <text>Hydrolysis of DNA containing ring-opened 7-methylguanine residues, releasing 2,6-diamino-4-hydroxy-5-(N-methyl)formamidopyrimidine.</text>
        <dbReference type="EC" id="3.2.2.23"/>
    </reaction>
</comment>
<evidence type="ECO:0000256" key="6">
    <source>
        <dbReference type="ARBA" id="ARBA00022771"/>
    </source>
</evidence>
<dbReference type="EC" id="3.2.2.23" evidence="17"/>
<dbReference type="PROSITE" id="PS51066">
    <property type="entry name" value="ZF_FPG_2"/>
    <property type="match status" value="1"/>
</dbReference>
<dbReference type="EMBL" id="CP000155">
    <property type="protein sequence ID" value="ABC28847.1"/>
    <property type="molecule type" value="Genomic_DNA"/>
</dbReference>
<dbReference type="GO" id="GO:0034039">
    <property type="term" value="F:8-oxo-7,8-dihydroguanine DNA N-glycosylase activity"/>
    <property type="evidence" value="ECO:0007669"/>
    <property type="project" value="TreeGrafter"/>
</dbReference>
<evidence type="ECO:0000313" key="17">
    <source>
        <dbReference type="EMBL" id="ABC28847.1"/>
    </source>
</evidence>
<evidence type="ECO:0000313" key="18">
    <source>
        <dbReference type="Proteomes" id="UP000000238"/>
    </source>
</evidence>
<organism evidence="17 18">
    <name type="scientific">Hahella chejuensis (strain KCTC 2396)</name>
    <dbReference type="NCBI Taxonomy" id="349521"/>
    <lineage>
        <taxon>Bacteria</taxon>
        <taxon>Pseudomonadati</taxon>
        <taxon>Pseudomonadota</taxon>
        <taxon>Gammaproteobacteria</taxon>
        <taxon>Oceanospirillales</taxon>
        <taxon>Hahellaceae</taxon>
        <taxon>Hahella</taxon>
    </lineage>
</organism>
<gene>
    <name evidence="17" type="primary">mutM2</name>
    <name evidence="17" type="ordered locus">HCH_02013</name>
</gene>
<dbReference type="Gene3D" id="3.20.190.10">
    <property type="entry name" value="MutM-like, N-terminal"/>
    <property type="match status" value="1"/>
</dbReference>
<dbReference type="eggNOG" id="COG0266">
    <property type="taxonomic scope" value="Bacteria"/>
</dbReference>
<dbReference type="InterPro" id="IPR000214">
    <property type="entry name" value="Znf_DNA_glyclase/AP_lyase"/>
</dbReference>
<dbReference type="InterPro" id="IPR010663">
    <property type="entry name" value="Znf_FPG/IleRS"/>
</dbReference>
<evidence type="ECO:0000256" key="5">
    <source>
        <dbReference type="ARBA" id="ARBA00022763"/>
    </source>
</evidence>
<dbReference type="Pfam" id="PF06831">
    <property type="entry name" value="H2TH"/>
    <property type="match status" value="1"/>
</dbReference>
<keyword evidence="12" id="KW-0511">Multifunctional enzyme</keyword>
<evidence type="ECO:0000256" key="4">
    <source>
        <dbReference type="ARBA" id="ARBA00022723"/>
    </source>
</evidence>
<dbReference type="GO" id="GO:0003684">
    <property type="term" value="F:damaged DNA binding"/>
    <property type="evidence" value="ECO:0007669"/>
    <property type="project" value="InterPro"/>
</dbReference>
<evidence type="ECO:0000256" key="3">
    <source>
        <dbReference type="ARBA" id="ARBA00009409"/>
    </source>
</evidence>
<keyword evidence="10" id="KW-0234">DNA repair</keyword>
<evidence type="ECO:0000256" key="14">
    <source>
        <dbReference type="PROSITE-ProRule" id="PRU00391"/>
    </source>
</evidence>
<dbReference type="GO" id="GO:0016829">
    <property type="term" value="F:lyase activity"/>
    <property type="evidence" value="ECO:0007669"/>
    <property type="project" value="UniProtKB-KW"/>
</dbReference>
<evidence type="ECO:0000256" key="2">
    <source>
        <dbReference type="ARBA" id="ARBA00001947"/>
    </source>
</evidence>
<comment type="similarity">
    <text evidence="3">Belongs to the FPG family.</text>
</comment>
<protein>
    <submittedName>
        <fullName evidence="17">Formamidopyrimidine-DNA glycosylase</fullName>
        <ecNumber evidence="17">3.2.2.23</ecNumber>
    </submittedName>
</protein>
<proteinExistence type="inferred from homology"/>
<evidence type="ECO:0000256" key="10">
    <source>
        <dbReference type="ARBA" id="ARBA00023204"/>
    </source>
</evidence>
<dbReference type="InterPro" id="IPR012319">
    <property type="entry name" value="FPG_cat"/>
</dbReference>
<dbReference type="PANTHER" id="PTHR22993">
    <property type="entry name" value="FORMAMIDOPYRIMIDINE-DNA GLYCOSYLASE"/>
    <property type="match status" value="1"/>
</dbReference>
<evidence type="ECO:0000256" key="13">
    <source>
        <dbReference type="ARBA" id="ARBA00023295"/>
    </source>
</evidence>
<evidence type="ECO:0000259" key="15">
    <source>
        <dbReference type="PROSITE" id="PS51066"/>
    </source>
</evidence>
<dbReference type="Gene3D" id="1.10.8.50">
    <property type="match status" value="1"/>
</dbReference>
<dbReference type="Pfam" id="PF06827">
    <property type="entry name" value="zf-FPG_IleRS"/>
    <property type="match status" value="1"/>
</dbReference>
<dbReference type="SUPFAM" id="SSF46946">
    <property type="entry name" value="S13-like H2TH domain"/>
    <property type="match status" value="1"/>
</dbReference>
<dbReference type="PROSITE" id="PS51068">
    <property type="entry name" value="FPG_CAT"/>
    <property type="match status" value="1"/>
</dbReference>
<dbReference type="SUPFAM" id="SSF81624">
    <property type="entry name" value="N-terminal domain of MutM-like DNA repair proteins"/>
    <property type="match status" value="1"/>
</dbReference>
<dbReference type="SUPFAM" id="SSF57716">
    <property type="entry name" value="Glucocorticoid receptor-like (DNA-binding domain)"/>
    <property type="match status" value="1"/>
</dbReference>